<reference evidence="3 4" key="1">
    <citation type="submission" date="2013-12" db="EMBL/GenBank/DDBJ databases">
        <authorList>
            <consortium name="DOE Joint Genome Institute"/>
            <person name="Muyzer G."/>
            <person name="Huntemann M."/>
            <person name="Han J."/>
            <person name="Chen A."/>
            <person name="Kyrpides N."/>
            <person name="Mavromatis K."/>
            <person name="Markowitz V."/>
            <person name="Palaniappan K."/>
            <person name="Ivanova N."/>
            <person name="Schaumberg A."/>
            <person name="Pati A."/>
            <person name="Liolios K."/>
            <person name="Nordberg H.P."/>
            <person name="Cantor M.N."/>
            <person name="Hua S.X."/>
            <person name="Woyke T."/>
        </authorList>
    </citation>
    <scope>NUCLEOTIDE SEQUENCE [LARGE SCALE GENOMIC DNA]</scope>
    <source>
        <strain evidence="3 4">ARh 1</strain>
    </source>
</reference>
<dbReference type="NCBIfam" id="TIGR01764">
    <property type="entry name" value="excise"/>
    <property type="match status" value="1"/>
</dbReference>
<dbReference type="Pfam" id="PF12727">
    <property type="entry name" value="PBP_like"/>
    <property type="match status" value="1"/>
</dbReference>
<dbReference type="STRING" id="713585.THITH_02145"/>
<dbReference type="SUPFAM" id="SSF46955">
    <property type="entry name" value="Putative DNA-binding domain"/>
    <property type="match status" value="1"/>
</dbReference>
<dbReference type="InterPro" id="IPR010093">
    <property type="entry name" value="SinI_DNA-bd"/>
</dbReference>
<dbReference type="RefSeq" id="WP_006746167.1">
    <property type="nucleotide sequence ID" value="NZ_CP007029.1"/>
</dbReference>
<dbReference type="Pfam" id="PF12728">
    <property type="entry name" value="HTH_17"/>
    <property type="match status" value="1"/>
</dbReference>
<evidence type="ECO:0000313" key="4">
    <source>
        <dbReference type="Proteomes" id="UP000005289"/>
    </source>
</evidence>
<evidence type="ECO:0000313" key="3">
    <source>
        <dbReference type="EMBL" id="AHE97265.1"/>
    </source>
</evidence>
<dbReference type="PANTHER" id="PTHR38431">
    <property type="entry name" value="BLL2305 PROTEIN"/>
    <property type="match status" value="1"/>
</dbReference>
<feature type="domain" description="Helix-turn-helix" evidence="2">
    <location>
        <begin position="10"/>
        <end position="58"/>
    </location>
</feature>
<name>W0DK57_9GAMM</name>
<protein>
    <submittedName>
        <fullName evidence="3">DNA-binding protein</fullName>
    </submittedName>
</protein>
<dbReference type="PANTHER" id="PTHR38431:SF1">
    <property type="entry name" value="BLL2305 PROTEIN"/>
    <property type="match status" value="1"/>
</dbReference>
<dbReference type="InterPro" id="IPR024370">
    <property type="entry name" value="PBP_domain"/>
</dbReference>
<feature type="domain" description="PBP" evidence="1">
    <location>
        <begin position="93"/>
        <end position="274"/>
    </location>
</feature>
<dbReference type="KEGG" id="tti:THITH_02145"/>
<sequence length="302" mass="34156">MTTLADVPRFLSVKQVAEYLNVHEKKVYALVSEGKIPGTKVTGKWLFPRELVDQWMLESSHGGLLSDRLVLAGSDDALLHRVIPRVADRMRSRALVSFTPIVTRLGLELLHGNRVDACCVHWGPAEESQMRHPALIRSFPQHRHWVIIRAFQREQGFILNRSVAEYFSSPDELPGADLRWIQRQQGSGTQRFLRETLGLRARDPSSLKTVCVAHSERESAALIAMDEADVAPGTRSAAREFGLAFLPAGWEAFDFVLNRSIYFRTLFRELLAQIQSGESRREADRLQGYDLSSCGRMIWSEG</sequence>
<keyword evidence="4" id="KW-1185">Reference proteome</keyword>
<dbReference type="GO" id="GO:0003677">
    <property type="term" value="F:DNA binding"/>
    <property type="evidence" value="ECO:0007669"/>
    <property type="project" value="UniProtKB-KW"/>
</dbReference>
<dbReference type="InterPro" id="IPR009061">
    <property type="entry name" value="DNA-bd_dom_put_sf"/>
</dbReference>
<organism evidence="3 4">
    <name type="scientific">Thioalkalivibrio paradoxus ARh 1</name>
    <dbReference type="NCBI Taxonomy" id="713585"/>
    <lineage>
        <taxon>Bacteria</taxon>
        <taxon>Pseudomonadati</taxon>
        <taxon>Pseudomonadota</taxon>
        <taxon>Gammaproteobacteria</taxon>
        <taxon>Chromatiales</taxon>
        <taxon>Ectothiorhodospiraceae</taxon>
        <taxon>Thioalkalivibrio</taxon>
    </lineage>
</organism>
<dbReference type="OrthoDB" id="9805928at2"/>
<gene>
    <name evidence="3" type="ORF">THITH_02145</name>
</gene>
<proteinExistence type="predicted"/>
<dbReference type="HOGENOM" id="CLU_053344_1_0_6"/>
<accession>W0DK57</accession>
<keyword evidence="3" id="KW-0238">DNA-binding</keyword>
<evidence type="ECO:0000259" key="1">
    <source>
        <dbReference type="Pfam" id="PF12727"/>
    </source>
</evidence>
<evidence type="ECO:0000259" key="2">
    <source>
        <dbReference type="Pfam" id="PF12728"/>
    </source>
</evidence>
<dbReference type="InterPro" id="IPR041657">
    <property type="entry name" value="HTH_17"/>
</dbReference>
<dbReference type="Proteomes" id="UP000005289">
    <property type="component" value="Chromosome"/>
</dbReference>
<dbReference type="EMBL" id="CP007029">
    <property type="protein sequence ID" value="AHE97265.1"/>
    <property type="molecule type" value="Genomic_DNA"/>
</dbReference>
<dbReference type="AlphaFoldDB" id="W0DK57"/>